<evidence type="ECO:0000259" key="3">
    <source>
        <dbReference type="Pfam" id="PF25019"/>
    </source>
</evidence>
<evidence type="ECO:0000313" key="4">
    <source>
        <dbReference type="EMBL" id="TKR63658.1"/>
    </source>
</evidence>
<accession>A0A4U5M4C3</accession>
<dbReference type="InterPro" id="IPR056789">
    <property type="entry name" value="LRR_R13L1-DRL21"/>
</dbReference>
<name>A0A4U5M4C3_POPAL</name>
<feature type="domain" description="R13L1/DRL21-like LRR repeat region" evidence="3">
    <location>
        <begin position="416"/>
        <end position="485"/>
    </location>
</feature>
<feature type="domain" description="Disease resistance R13L4/SHOC-2-like LRR" evidence="2">
    <location>
        <begin position="9"/>
        <end position="300"/>
    </location>
</feature>
<organism evidence="4">
    <name type="scientific">Populus alba</name>
    <name type="common">White poplar</name>
    <dbReference type="NCBI Taxonomy" id="43335"/>
    <lineage>
        <taxon>Eukaryota</taxon>
        <taxon>Viridiplantae</taxon>
        <taxon>Streptophyta</taxon>
        <taxon>Embryophyta</taxon>
        <taxon>Tracheophyta</taxon>
        <taxon>Spermatophyta</taxon>
        <taxon>Magnoliopsida</taxon>
        <taxon>eudicotyledons</taxon>
        <taxon>Gunneridae</taxon>
        <taxon>Pentapetalae</taxon>
        <taxon>rosids</taxon>
        <taxon>fabids</taxon>
        <taxon>Malpighiales</taxon>
        <taxon>Salicaceae</taxon>
        <taxon>Saliceae</taxon>
        <taxon>Populus</taxon>
    </lineage>
</organism>
<dbReference type="AlphaFoldDB" id="A0A4U5M4C3"/>
<keyword evidence="1" id="KW-0677">Repeat</keyword>
<dbReference type="Gene3D" id="3.80.10.10">
    <property type="entry name" value="Ribonuclease Inhibitor"/>
    <property type="match status" value="3"/>
</dbReference>
<dbReference type="InterPro" id="IPR055414">
    <property type="entry name" value="LRR_R13L4/SHOC2-like"/>
</dbReference>
<dbReference type="Pfam" id="PF23598">
    <property type="entry name" value="LRR_14"/>
    <property type="match status" value="1"/>
</dbReference>
<dbReference type="EMBL" id="RCHU01001266">
    <property type="protein sequence ID" value="TKR63658.1"/>
    <property type="molecule type" value="Genomic_DNA"/>
</dbReference>
<comment type="caution">
    <text evidence="4">The sequence shown here is derived from an EMBL/GenBank/DDBJ whole genome shotgun (WGS) entry which is preliminary data.</text>
</comment>
<proteinExistence type="predicted"/>
<protein>
    <submittedName>
        <fullName evidence="4">Uncharacterized protein</fullName>
    </submittedName>
</protein>
<dbReference type="SUPFAM" id="SSF52058">
    <property type="entry name" value="L domain-like"/>
    <property type="match status" value="2"/>
</dbReference>
<dbReference type="PANTHER" id="PTHR47186:SF18">
    <property type="entry name" value="RX N-TERMINAL DOMAIN-CONTAINING PROTEIN"/>
    <property type="match status" value="1"/>
</dbReference>
<dbReference type="Pfam" id="PF25019">
    <property type="entry name" value="LRR_R13L1-DRL21"/>
    <property type="match status" value="1"/>
</dbReference>
<sequence>MVDVLNGRWKFKSLRTFKLQRSDITELPDSICKLRHLRYLDVSDTAIKALPESITKLYHLETLRFTNCKSLEKLPQKVRNLVSLRHLHFDDPKLVPAEVRLLTRLQTLPIFAVGPDHMVEELGCLKELRGALKICKLEQVRDREEAKKAELSGKRMNKLVFEWSDDEGNNSVNSEYVLEGLQPHLDIRSLTIEGYGGENFSSWILQLNNLTVLRLKGCSKLRQLPTLGCLPRLKILEMSGMPNVKCIGNEFYSSSSGSEAVLFPALKELTLRYMDGLEEWMVPGGEVVAVFPCLEKLSIECCGKLESIPICRLSSLVEFEIGSCDELRYLSGEFHGFTSLRVLCIGSCPKLASIPSELIFDRCKLGALPSGLQCCASLELRDIPEDDWLGGLTQLQELIIGGFSEEMEAFPIGSVPHQLQHLTALETLGIMDFDGKELEEALPEWMANLSSLQSLRIYNCKNLKYMPSSTAIQRLFKLKELSIWDCPHLNENCRKENGSEWPKISHIPFLILG</sequence>
<dbReference type="PANTHER" id="PTHR47186">
    <property type="entry name" value="LEUCINE-RICH REPEAT-CONTAINING PROTEIN 57"/>
    <property type="match status" value="1"/>
</dbReference>
<reference evidence="4" key="1">
    <citation type="submission" date="2018-10" db="EMBL/GenBank/DDBJ databases">
        <title>Population genomic analysis revealed the cold adaptation of white poplar.</title>
        <authorList>
            <person name="Liu Y.-J."/>
        </authorList>
    </citation>
    <scope>NUCLEOTIDE SEQUENCE [LARGE SCALE GENOMIC DNA]</scope>
    <source>
        <strain evidence="4">PAL-ZL1</strain>
    </source>
</reference>
<gene>
    <name evidence="4" type="ORF">D5086_0000323220</name>
</gene>
<dbReference type="InterPro" id="IPR032675">
    <property type="entry name" value="LRR_dom_sf"/>
</dbReference>
<evidence type="ECO:0000256" key="1">
    <source>
        <dbReference type="ARBA" id="ARBA00022737"/>
    </source>
</evidence>
<evidence type="ECO:0000259" key="2">
    <source>
        <dbReference type="Pfam" id="PF23598"/>
    </source>
</evidence>